<dbReference type="PANTHER" id="PTHR12121:SF36">
    <property type="entry name" value="ENDONUCLEASE_EXONUCLEASE_PHOSPHATASE DOMAIN-CONTAINING PROTEIN"/>
    <property type="match status" value="1"/>
</dbReference>
<dbReference type="EMBL" id="FOXV01000007">
    <property type="protein sequence ID" value="SFQ50433.1"/>
    <property type="molecule type" value="Genomic_DNA"/>
</dbReference>
<keyword evidence="3" id="KW-0269">Exonuclease</keyword>
<dbReference type="GO" id="GO:0004519">
    <property type="term" value="F:endonuclease activity"/>
    <property type="evidence" value="ECO:0007669"/>
    <property type="project" value="UniProtKB-KW"/>
</dbReference>
<protein>
    <submittedName>
        <fullName evidence="3">Metal-dependent hydrolase, endonuclease/exonuclease/phosphatase family</fullName>
    </submittedName>
</protein>
<keyword evidence="3" id="KW-0255">Endonuclease</keyword>
<name>A0A1I5Z1R1_9RHOB</name>
<dbReference type="Pfam" id="PF03372">
    <property type="entry name" value="Exo_endo_phos"/>
    <property type="match status" value="1"/>
</dbReference>
<evidence type="ECO:0000313" key="3">
    <source>
        <dbReference type="EMBL" id="SFQ50433.1"/>
    </source>
</evidence>
<dbReference type="PROSITE" id="PS51257">
    <property type="entry name" value="PROKAR_LIPOPROTEIN"/>
    <property type="match status" value="1"/>
</dbReference>
<dbReference type="AlphaFoldDB" id="A0A1I5Z1R1"/>
<keyword evidence="4" id="KW-1185">Reference proteome</keyword>
<dbReference type="SUPFAM" id="SSF56219">
    <property type="entry name" value="DNase I-like"/>
    <property type="match status" value="1"/>
</dbReference>
<keyword evidence="1" id="KW-0732">Signal</keyword>
<dbReference type="Proteomes" id="UP000243106">
    <property type="component" value="Unassembled WGS sequence"/>
</dbReference>
<dbReference type="PANTHER" id="PTHR12121">
    <property type="entry name" value="CARBON CATABOLITE REPRESSOR PROTEIN 4"/>
    <property type="match status" value="1"/>
</dbReference>
<reference evidence="4" key="1">
    <citation type="submission" date="2016-10" db="EMBL/GenBank/DDBJ databases">
        <authorList>
            <person name="Varghese N."/>
            <person name="Submissions S."/>
        </authorList>
    </citation>
    <scope>NUCLEOTIDE SEQUENCE [LARGE SCALE GENOMIC DNA]</scope>
    <source>
        <strain evidence="4">JCM 10271</strain>
    </source>
</reference>
<dbReference type="InterPro" id="IPR005135">
    <property type="entry name" value="Endo/exonuclease/phosphatase"/>
</dbReference>
<sequence length="305" mass="33839">MWFLVRIAKAGGLLLALLLLVACALQVQNSADPDLPAKQNGAHRVATHNVHYIWYNRADGPWSRGDWEARAPSMDAAFKALDADIVAFQEMESFAGGNSDDVNLARSYLLERNPDYAAAAVGDWRDFPSTQPIFYRTERYELVEQGWFFFSDTPDVIYSRTFDGSYPAFASWARFRSRDGGPVFAVMNVHYEYSSGSNRMLSAELTARRIDPFLERGEPVILTGDLNARLGSPTTETLEAAGLRFLDVPGSTYHFDLGINLFGAIDHIAISPGMNAVSGPVTLQRKFAGDWPSDHYPVVADLTFP</sequence>
<dbReference type="Gene3D" id="3.60.10.10">
    <property type="entry name" value="Endonuclease/exonuclease/phosphatase"/>
    <property type="match status" value="1"/>
</dbReference>
<dbReference type="STRING" id="93684.SAMN05421853_107155"/>
<dbReference type="InterPro" id="IPR050410">
    <property type="entry name" value="CCR4/nocturin_mRNA_transcr"/>
</dbReference>
<feature type="chain" id="PRO_5017278478" evidence="1">
    <location>
        <begin position="25"/>
        <end position="305"/>
    </location>
</feature>
<evidence type="ECO:0000259" key="2">
    <source>
        <dbReference type="Pfam" id="PF03372"/>
    </source>
</evidence>
<dbReference type="RefSeq" id="WP_093012183.1">
    <property type="nucleotide sequence ID" value="NZ_FOXV01000007.1"/>
</dbReference>
<keyword evidence="3" id="KW-0540">Nuclease</keyword>
<feature type="signal peptide" evidence="1">
    <location>
        <begin position="1"/>
        <end position="24"/>
    </location>
</feature>
<evidence type="ECO:0000313" key="4">
    <source>
        <dbReference type="Proteomes" id="UP000243106"/>
    </source>
</evidence>
<dbReference type="InterPro" id="IPR036691">
    <property type="entry name" value="Endo/exonu/phosph_ase_sf"/>
</dbReference>
<feature type="domain" description="Endonuclease/exonuclease/phosphatase" evidence="2">
    <location>
        <begin position="74"/>
        <end position="295"/>
    </location>
</feature>
<keyword evidence="3" id="KW-0378">Hydrolase</keyword>
<proteinExistence type="predicted"/>
<evidence type="ECO:0000256" key="1">
    <source>
        <dbReference type="SAM" id="SignalP"/>
    </source>
</evidence>
<organism evidence="3 4">
    <name type="scientific">Roseivivax halotolerans</name>
    <dbReference type="NCBI Taxonomy" id="93684"/>
    <lineage>
        <taxon>Bacteria</taxon>
        <taxon>Pseudomonadati</taxon>
        <taxon>Pseudomonadota</taxon>
        <taxon>Alphaproteobacteria</taxon>
        <taxon>Rhodobacterales</taxon>
        <taxon>Roseobacteraceae</taxon>
        <taxon>Roseivivax</taxon>
    </lineage>
</organism>
<accession>A0A1I5Z1R1</accession>
<gene>
    <name evidence="3" type="ORF">SAMN05421853_107155</name>
</gene>
<dbReference type="GO" id="GO:0000175">
    <property type="term" value="F:3'-5'-RNA exonuclease activity"/>
    <property type="evidence" value="ECO:0007669"/>
    <property type="project" value="TreeGrafter"/>
</dbReference>